<evidence type="ECO:0000256" key="1">
    <source>
        <dbReference type="ARBA" id="ARBA00005234"/>
    </source>
</evidence>
<keyword evidence="3" id="KW-0378">Hydrolase</keyword>
<dbReference type="OrthoDB" id="5065855at2759"/>
<dbReference type="GeneID" id="94825370"/>
<name>A0A1J4J335_9EUKA</name>
<dbReference type="InterPro" id="IPR003653">
    <property type="entry name" value="Peptidase_C48_C"/>
</dbReference>
<accession>A0A1J4J335</accession>
<dbReference type="PANTHER" id="PTHR46468:SF1">
    <property type="entry name" value="SENTRIN-SPECIFIC PROTEASE 8"/>
    <property type="match status" value="1"/>
</dbReference>
<dbReference type="GO" id="GO:0006508">
    <property type="term" value="P:proteolysis"/>
    <property type="evidence" value="ECO:0007669"/>
    <property type="project" value="UniProtKB-KW"/>
</dbReference>
<evidence type="ECO:0000313" key="7">
    <source>
        <dbReference type="Proteomes" id="UP000179807"/>
    </source>
</evidence>
<dbReference type="EMBL" id="MLAK01001370">
    <property type="protein sequence ID" value="OHS93864.1"/>
    <property type="molecule type" value="Genomic_DNA"/>
</dbReference>
<dbReference type="GO" id="GO:0008234">
    <property type="term" value="F:cysteine-type peptidase activity"/>
    <property type="evidence" value="ECO:0007669"/>
    <property type="project" value="UniProtKB-KW"/>
</dbReference>
<evidence type="ECO:0000256" key="3">
    <source>
        <dbReference type="ARBA" id="ARBA00022801"/>
    </source>
</evidence>
<dbReference type="VEuPathDB" id="TrichDB:TRFO_02398"/>
<dbReference type="InterPro" id="IPR038765">
    <property type="entry name" value="Papain-like_cys_pep_sf"/>
</dbReference>
<evidence type="ECO:0000256" key="2">
    <source>
        <dbReference type="ARBA" id="ARBA00022670"/>
    </source>
</evidence>
<keyword evidence="4" id="KW-0788">Thiol protease</keyword>
<dbReference type="Proteomes" id="UP000179807">
    <property type="component" value="Unassembled WGS sequence"/>
</dbReference>
<keyword evidence="7" id="KW-1185">Reference proteome</keyword>
<organism evidence="6 7">
    <name type="scientific">Tritrichomonas foetus</name>
    <dbReference type="NCBI Taxonomy" id="1144522"/>
    <lineage>
        <taxon>Eukaryota</taxon>
        <taxon>Metamonada</taxon>
        <taxon>Parabasalia</taxon>
        <taxon>Tritrichomonadida</taxon>
        <taxon>Tritrichomonadidae</taxon>
        <taxon>Tritrichomonas</taxon>
    </lineage>
</organism>
<sequence length="226" mass="26766">MLFPFCREMADDDVILKDQEVEISRREFKSIQDGMCCGDLILYYKFRCLERKYSELYKNHYFYTFMPTAIQFIQAFPLEMVKDSFSHFKPDQYKFVFFPLMDFDVRTQSATHWSFLYIDNRDGQMKLKHFDSNGQGNYDTAVRFVSIISQVFDIPNKEIEPLCCASQNNCYDCGVYVMAYADELLSAKGDHEAANSKLTPSYCYQYRKEFREFIWERGQEMAASSK</sequence>
<proteinExistence type="inferred from homology"/>
<evidence type="ECO:0000256" key="4">
    <source>
        <dbReference type="ARBA" id="ARBA00022807"/>
    </source>
</evidence>
<evidence type="ECO:0000259" key="5">
    <source>
        <dbReference type="PROSITE" id="PS50600"/>
    </source>
</evidence>
<dbReference type="PROSITE" id="PS50600">
    <property type="entry name" value="ULP_PROTEASE"/>
    <property type="match status" value="1"/>
</dbReference>
<evidence type="ECO:0000313" key="6">
    <source>
        <dbReference type="EMBL" id="OHS93864.1"/>
    </source>
</evidence>
<keyword evidence="2" id="KW-0645">Protease</keyword>
<dbReference type="Pfam" id="PF02902">
    <property type="entry name" value="Peptidase_C48"/>
    <property type="match status" value="1"/>
</dbReference>
<dbReference type="GO" id="GO:0000338">
    <property type="term" value="P:protein deneddylation"/>
    <property type="evidence" value="ECO:0007669"/>
    <property type="project" value="TreeGrafter"/>
</dbReference>
<reference evidence="6" key="1">
    <citation type="submission" date="2016-10" db="EMBL/GenBank/DDBJ databases">
        <authorList>
            <person name="Benchimol M."/>
            <person name="Almeida L.G."/>
            <person name="Vasconcelos A.T."/>
            <person name="Perreira-Neves A."/>
            <person name="Rosa I.A."/>
            <person name="Tasca T."/>
            <person name="Bogo M.R."/>
            <person name="de Souza W."/>
        </authorList>
    </citation>
    <scope>NUCLEOTIDE SEQUENCE [LARGE SCALE GENOMIC DNA]</scope>
    <source>
        <strain evidence="6">K</strain>
    </source>
</reference>
<dbReference type="InterPro" id="IPR044613">
    <property type="entry name" value="Nep1/2-like"/>
</dbReference>
<dbReference type="SUPFAM" id="SSF54001">
    <property type="entry name" value="Cysteine proteinases"/>
    <property type="match status" value="1"/>
</dbReference>
<gene>
    <name evidence="6" type="ORF">TRFO_02398</name>
</gene>
<dbReference type="RefSeq" id="XP_068347001.1">
    <property type="nucleotide sequence ID" value="XM_068490666.1"/>
</dbReference>
<comment type="similarity">
    <text evidence="1">Belongs to the peptidase C48 family.</text>
</comment>
<comment type="caution">
    <text evidence="6">The sequence shown here is derived from an EMBL/GenBank/DDBJ whole genome shotgun (WGS) entry which is preliminary data.</text>
</comment>
<dbReference type="GO" id="GO:0019784">
    <property type="term" value="F:deNEDDylase activity"/>
    <property type="evidence" value="ECO:0007669"/>
    <property type="project" value="InterPro"/>
</dbReference>
<dbReference type="AlphaFoldDB" id="A0A1J4J335"/>
<feature type="domain" description="Ubiquitin-like protease family profile" evidence="5">
    <location>
        <begin position="21"/>
        <end position="184"/>
    </location>
</feature>
<dbReference type="PANTHER" id="PTHR46468">
    <property type="entry name" value="SENTRIN-SPECIFIC PROTEASE 8"/>
    <property type="match status" value="1"/>
</dbReference>
<protein>
    <recommendedName>
        <fullName evidence="5">Ubiquitin-like protease family profile domain-containing protein</fullName>
    </recommendedName>
</protein>
<dbReference type="Gene3D" id="3.40.395.10">
    <property type="entry name" value="Adenoviral Proteinase, Chain A"/>
    <property type="match status" value="1"/>
</dbReference>